<comment type="function">
    <text evidence="7 11">Catalyzes the ATP-dependent conversion of 7-carboxy-7-deazaguanine (CDG) to 7-cyano-7-deazaguanine (preQ(0)).</text>
</comment>
<reference evidence="12 13" key="1">
    <citation type="journal article" date="2011" name="Appl. Environ. Microbiol.">
        <title>Methanogenic archaea isolated from Taiwan's Chelungpu fault.</title>
        <authorList>
            <person name="Wu S.Y."/>
            <person name="Lai M.C."/>
        </authorList>
    </citation>
    <scope>NUCLEOTIDE SEQUENCE [LARGE SCALE GENOMIC DNA]</scope>
    <source>
        <strain evidence="12 13">St545Mb</strain>
    </source>
</reference>
<feature type="binding site" evidence="11">
    <location>
        <position position="201"/>
    </location>
    <ligand>
        <name>Zn(2+)</name>
        <dbReference type="ChEBI" id="CHEBI:29105"/>
    </ligand>
</feature>
<evidence type="ECO:0000256" key="6">
    <source>
        <dbReference type="ARBA" id="ARBA00022840"/>
    </source>
</evidence>
<dbReference type="PANTHER" id="PTHR42914:SF1">
    <property type="entry name" value="7-CYANO-7-DEAZAGUANINE SYNTHASE"/>
    <property type="match status" value="1"/>
</dbReference>
<comment type="caution">
    <text evidence="12">The sequence shown here is derived from an EMBL/GenBank/DDBJ whole genome shotgun (WGS) entry which is preliminary data.</text>
</comment>
<accession>A0AAE3HAS2</accession>
<keyword evidence="13" id="KW-1185">Reference proteome</keyword>
<dbReference type="HAMAP" id="MF_01633">
    <property type="entry name" value="QueC"/>
    <property type="match status" value="1"/>
</dbReference>
<keyword evidence="2 11" id="KW-0436">Ligase</keyword>
<comment type="similarity">
    <text evidence="8 11">Belongs to the QueC family.</text>
</comment>
<evidence type="ECO:0000256" key="5">
    <source>
        <dbReference type="ARBA" id="ARBA00022833"/>
    </source>
</evidence>
<gene>
    <name evidence="11" type="primary">queC</name>
    <name evidence="12" type="ORF">PV02_07500</name>
</gene>
<evidence type="ECO:0000256" key="4">
    <source>
        <dbReference type="ARBA" id="ARBA00022741"/>
    </source>
</evidence>
<evidence type="ECO:0000256" key="7">
    <source>
        <dbReference type="ARBA" id="ARBA00037768"/>
    </source>
</evidence>
<dbReference type="EC" id="6.3.4.20" evidence="9 11"/>
<dbReference type="GO" id="GO:0016879">
    <property type="term" value="F:ligase activity, forming carbon-nitrogen bonds"/>
    <property type="evidence" value="ECO:0007669"/>
    <property type="project" value="UniProtKB-UniRule"/>
</dbReference>
<dbReference type="PIRSF" id="PIRSF006293">
    <property type="entry name" value="ExsB"/>
    <property type="match status" value="1"/>
</dbReference>
<proteinExistence type="inferred from homology"/>
<dbReference type="Pfam" id="PF06508">
    <property type="entry name" value="QueC"/>
    <property type="match status" value="1"/>
</dbReference>
<feature type="binding site" evidence="11">
    <location>
        <begin position="13"/>
        <end position="23"/>
    </location>
    <ligand>
        <name>ATP</name>
        <dbReference type="ChEBI" id="CHEBI:30616"/>
    </ligand>
</feature>
<dbReference type="InterPro" id="IPR018317">
    <property type="entry name" value="QueC"/>
</dbReference>
<feature type="binding site" evidence="11">
    <location>
        <position position="215"/>
    </location>
    <ligand>
        <name>Zn(2+)</name>
        <dbReference type="ChEBI" id="CHEBI:29105"/>
    </ligand>
</feature>
<comment type="cofactor">
    <cofactor evidence="11">
        <name>Zn(2+)</name>
        <dbReference type="ChEBI" id="CHEBI:29105"/>
    </cofactor>
    <text evidence="11">Binds 1 zinc ion per subunit.</text>
</comment>
<dbReference type="NCBIfam" id="TIGR00364">
    <property type="entry name" value="7-cyano-7-deazaguanine synthase QueC"/>
    <property type="match status" value="1"/>
</dbReference>
<dbReference type="GO" id="GO:0008270">
    <property type="term" value="F:zinc ion binding"/>
    <property type="evidence" value="ECO:0007669"/>
    <property type="project" value="UniProtKB-UniRule"/>
</dbReference>
<feature type="binding site" evidence="11">
    <location>
        <position position="212"/>
    </location>
    <ligand>
        <name>Zn(2+)</name>
        <dbReference type="ChEBI" id="CHEBI:29105"/>
    </ligand>
</feature>
<protein>
    <recommendedName>
        <fullName evidence="9 11">7-cyano-7-deazaguanine synthase</fullName>
        <ecNumber evidence="9 11">6.3.4.20</ecNumber>
    </recommendedName>
    <alternativeName>
        <fullName evidence="11">7-cyano-7-carbaguanine synthase</fullName>
    </alternativeName>
    <alternativeName>
        <fullName evidence="11">Archaeosine biosynthesis protein QueC</fullName>
    </alternativeName>
    <alternativeName>
        <fullName evidence="11">PreQ(0) synthase</fullName>
    </alternativeName>
</protein>
<evidence type="ECO:0000313" key="13">
    <source>
        <dbReference type="Proteomes" id="UP001206983"/>
    </source>
</evidence>
<evidence type="ECO:0000256" key="9">
    <source>
        <dbReference type="ARBA" id="ARBA00039149"/>
    </source>
</evidence>
<comment type="pathway">
    <text evidence="1 11">Purine metabolism; 7-cyano-7-deazaguanine biosynthesis.</text>
</comment>
<keyword evidence="3 11" id="KW-0479">Metal-binding</keyword>
<keyword evidence="5 11" id="KW-0862">Zinc</keyword>
<evidence type="ECO:0000256" key="3">
    <source>
        <dbReference type="ARBA" id="ARBA00022723"/>
    </source>
</evidence>
<sequence length="244" mass="26473">MEDITISTSIALLSSGLDSVTAVSLAREHTQVKLALVFDYGQRSAKREIEYAGKICDHFGIFLKVIDLPWLAGVTKTSLVNTASDVPVMSPEKISDDADPSITLESAKNVWVPNRNGALINIAASFAESMGCDHVIVGFNREEAATFPDNSTDFIEAINNSLSYSTLNKVKVLAPLIGLDKKGIVRKAIESRAPLEYSWSCYHGGEVPCGVCESCVRRQRAFDEAGIADPLLVKLGVNRGQKNR</sequence>
<comment type="catalytic activity">
    <reaction evidence="10 11">
        <text>7-carboxy-7-carbaguanine + NH4(+) + 2 ATP = 7-cyano-7-carbaguanine + 2 AMP + 2 diphosphate + 2 H(+)</text>
        <dbReference type="Rhea" id="RHEA:27982"/>
        <dbReference type="ChEBI" id="CHEBI:15378"/>
        <dbReference type="ChEBI" id="CHEBI:28938"/>
        <dbReference type="ChEBI" id="CHEBI:30616"/>
        <dbReference type="ChEBI" id="CHEBI:33019"/>
        <dbReference type="ChEBI" id="CHEBI:45075"/>
        <dbReference type="ChEBI" id="CHEBI:61036"/>
        <dbReference type="ChEBI" id="CHEBI:456215"/>
        <dbReference type="EC" id="6.3.4.20"/>
    </reaction>
</comment>
<feature type="binding site" evidence="11">
    <location>
        <position position="209"/>
    </location>
    <ligand>
        <name>Zn(2+)</name>
        <dbReference type="ChEBI" id="CHEBI:29105"/>
    </ligand>
</feature>
<evidence type="ECO:0000256" key="1">
    <source>
        <dbReference type="ARBA" id="ARBA00005061"/>
    </source>
</evidence>
<dbReference type="RefSeq" id="WP_256622775.1">
    <property type="nucleotide sequence ID" value="NZ_JTEO01000004.1"/>
</dbReference>
<dbReference type="CDD" id="cd01995">
    <property type="entry name" value="QueC-like"/>
    <property type="match status" value="1"/>
</dbReference>
<dbReference type="EMBL" id="JTEO01000004">
    <property type="protein sequence ID" value="MCQ6962911.1"/>
    <property type="molecule type" value="Genomic_DNA"/>
</dbReference>
<dbReference type="SUPFAM" id="SSF52402">
    <property type="entry name" value="Adenine nucleotide alpha hydrolases-like"/>
    <property type="match status" value="1"/>
</dbReference>
<dbReference type="PANTHER" id="PTHR42914">
    <property type="entry name" value="7-CYANO-7-DEAZAGUANINE SYNTHASE"/>
    <property type="match status" value="1"/>
</dbReference>
<evidence type="ECO:0000256" key="10">
    <source>
        <dbReference type="ARBA" id="ARBA00047890"/>
    </source>
</evidence>
<name>A0AAE3HAS2_9EURY</name>
<keyword evidence="4 11" id="KW-0547">Nucleotide-binding</keyword>
<evidence type="ECO:0000256" key="11">
    <source>
        <dbReference type="HAMAP-Rule" id="MF_01633"/>
    </source>
</evidence>
<keyword evidence="6 11" id="KW-0067">ATP-binding</keyword>
<dbReference type="Gene3D" id="3.40.50.620">
    <property type="entry name" value="HUPs"/>
    <property type="match status" value="1"/>
</dbReference>
<organism evidence="12 13">
    <name type="scientific">Methanolobus chelungpuianus</name>
    <dbReference type="NCBI Taxonomy" id="502115"/>
    <lineage>
        <taxon>Archaea</taxon>
        <taxon>Methanobacteriati</taxon>
        <taxon>Methanobacteriota</taxon>
        <taxon>Stenosarchaea group</taxon>
        <taxon>Methanomicrobia</taxon>
        <taxon>Methanosarcinales</taxon>
        <taxon>Methanosarcinaceae</taxon>
        <taxon>Methanolobus</taxon>
    </lineage>
</organism>
<dbReference type="InterPro" id="IPR014729">
    <property type="entry name" value="Rossmann-like_a/b/a_fold"/>
</dbReference>
<dbReference type="GO" id="GO:0005524">
    <property type="term" value="F:ATP binding"/>
    <property type="evidence" value="ECO:0007669"/>
    <property type="project" value="UniProtKB-UniRule"/>
</dbReference>
<evidence type="ECO:0000256" key="2">
    <source>
        <dbReference type="ARBA" id="ARBA00022598"/>
    </source>
</evidence>
<dbReference type="Proteomes" id="UP001206983">
    <property type="component" value="Unassembled WGS sequence"/>
</dbReference>
<evidence type="ECO:0000256" key="8">
    <source>
        <dbReference type="ARBA" id="ARBA00037993"/>
    </source>
</evidence>
<dbReference type="AlphaFoldDB" id="A0AAE3HAS2"/>
<evidence type="ECO:0000313" key="12">
    <source>
        <dbReference type="EMBL" id="MCQ6962911.1"/>
    </source>
</evidence>